<dbReference type="Gene3D" id="3.80.10.10">
    <property type="entry name" value="Ribonuclease Inhibitor"/>
    <property type="match status" value="1"/>
</dbReference>
<sequence>MKFLLSSYYQLLIRFFSGDTKNWGFNLEEDLSNLVYENLHRDNKEFTEEVADDVIRKLKLSKVRVDFDEYDAPRCRVLNAQKTLKELELRELRGARDFHDAIISEGTDNELAIVDIAKLLEAIIGKESGETMRTLEIDGTETLFVQNEYISKIHTLVPKLENLILFSCDLPPREFRSLCTLFTSLKRLDLCDTKISSLDGISNLPNLELLNLAESIFNQRGNMTDLFQLRNLKVLNIRAYDTERPVHNFKRYLSHVKSGRTLPELRMIDIGNNYVDLEDIILLIETHPKLEQISLIGVNSPSILLKLFDKCDYFMERSRLPTDKDYRECLETMFPLTQYNIPLIRDSAFRCMQCIGWRPRVLSYEEKRRLIQILHDQLIEYSPATESDDEIAWECTWFIFQCAGFLETTQENMDNICQLAAENLTRTADIGLTTPKYCLNVVIRLLRKMTPQRALAMATSLNLKSHLVDLLSGQNQDSIGIKTVYKFFKVINALTSIEREKRSDPLQISVDEKCIFTLMQSVSDLFFEVKVLKPLSMLTDYVQRIDTSVYAVFFQNFSKFLLPFILSRKTQKQRRVISLLGIMMCCVDQNASRLTGDTITEICMHIYEYDRKEDGLKVFEWIVKKCESKEAAEWARWVSGRCGVEIEEEDEKEEEPAAKRVKSL</sequence>
<proteinExistence type="predicted"/>
<dbReference type="InterPro" id="IPR001611">
    <property type="entry name" value="Leu-rich_rpt"/>
</dbReference>
<evidence type="ECO:0000313" key="1">
    <source>
        <dbReference type="EMBL" id="KAF1763765.1"/>
    </source>
</evidence>
<accession>A0A6A5H9B0</accession>
<dbReference type="AlphaFoldDB" id="A0A6A5H9B0"/>
<dbReference type="CTD" id="9806916"/>
<reference evidence="1 2" key="1">
    <citation type="submission" date="2019-12" db="EMBL/GenBank/DDBJ databases">
        <title>Chromosome-level assembly of the Caenorhabditis remanei genome.</title>
        <authorList>
            <person name="Teterina A.A."/>
            <person name="Willis J.H."/>
            <person name="Phillips P.C."/>
        </authorList>
    </citation>
    <scope>NUCLEOTIDE SEQUENCE [LARGE SCALE GENOMIC DNA]</scope>
    <source>
        <strain evidence="1 2">PX506</strain>
        <tissue evidence="1">Whole organism</tissue>
    </source>
</reference>
<dbReference type="RefSeq" id="XP_053588401.1">
    <property type="nucleotide sequence ID" value="XM_053724207.1"/>
</dbReference>
<comment type="caution">
    <text evidence="1">The sequence shown here is derived from an EMBL/GenBank/DDBJ whole genome shotgun (WGS) entry which is preliminary data.</text>
</comment>
<dbReference type="Proteomes" id="UP000483820">
    <property type="component" value="Chromosome II"/>
</dbReference>
<dbReference type="SUPFAM" id="SSF52047">
    <property type="entry name" value="RNI-like"/>
    <property type="match status" value="1"/>
</dbReference>
<dbReference type="KEGG" id="crq:GCK72_003710"/>
<dbReference type="GO" id="GO:0031462">
    <property type="term" value="C:Cul2-RING ubiquitin ligase complex"/>
    <property type="evidence" value="ECO:0007669"/>
    <property type="project" value="TreeGrafter"/>
</dbReference>
<gene>
    <name evidence="1" type="ORF">GCK72_003710</name>
</gene>
<dbReference type="InterPro" id="IPR032675">
    <property type="entry name" value="LRR_dom_sf"/>
</dbReference>
<dbReference type="GeneID" id="9806916"/>
<organism evidence="1 2">
    <name type="scientific">Caenorhabditis remanei</name>
    <name type="common">Caenorhabditis vulgaris</name>
    <dbReference type="NCBI Taxonomy" id="31234"/>
    <lineage>
        <taxon>Eukaryota</taxon>
        <taxon>Metazoa</taxon>
        <taxon>Ecdysozoa</taxon>
        <taxon>Nematoda</taxon>
        <taxon>Chromadorea</taxon>
        <taxon>Rhabditida</taxon>
        <taxon>Rhabditina</taxon>
        <taxon>Rhabditomorpha</taxon>
        <taxon>Rhabditoidea</taxon>
        <taxon>Rhabditidae</taxon>
        <taxon>Peloderinae</taxon>
        <taxon>Caenorhabditis</taxon>
    </lineage>
</organism>
<evidence type="ECO:0000313" key="2">
    <source>
        <dbReference type="Proteomes" id="UP000483820"/>
    </source>
</evidence>
<dbReference type="InterPro" id="IPR051341">
    <property type="entry name" value="Zyg-11_UBL_adapter"/>
</dbReference>
<dbReference type="EMBL" id="WUAV01000002">
    <property type="protein sequence ID" value="KAF1763765.1"/>
    <property type="molecule type" value="Genomic_DNA"/>
</dbReference>
<dbReference type="PROSITE" id="PS51450">
    <property type="entry name" value="LRR"/>
    <property type="match status" value="1"/>
</dbReference>
<name>A0A6A5H9B0_CAERE</name>
<dbReference type="PANTHER" id="PTHR12904">
    <property type="match status" value="1"/>
</dbReference>
<protein>
    <submittedName>
        <fullName evidence="1">Uncharacterized protein</fullName>
    </submittedName>
</protein>
<dbReference type="PANTHER" id="PTHR12904:SF28">
    <property type="entry name" value="ATP SYNTHASE SUBUNIT ALPHA-RELATED"/>
    <property type="match status" value="1"/>
</dbReference>